<dbReference type="EMBL" id="VRZA01000006">
    <property type="protein sequence ID" value="TXS91216.1"/>
    <property type="molecule type" value="Genomic_DNA"/>
</dbReference>
<evidence type="ECO:0000256" key="1">
    <source>
        <dbReference type="SAM" id="Phobius"/>
    </source>
</evidence>
<dbReference type="NCBIfam" id="TIGR02532">
    <property type="entry name" value="IV_pilin_GFxxxE"/>
    <property type="match status" value="1"/>
</dbReference>
<organism evidence="2 3">
    <name type="scientific">Parahaliea maris</name>
    <dbReference type="NCBI Taxonomy" id="2716870"/>
    <lineage>
        <taxon>Bacteria</taxon>
        <taxon>Pseudomonadati</taxon>
        <taxon>Pseudomonadota</taxon>
        <taxon>Gammaproteobacteria</taxon>
        <taxon>Cellvibrionales</taxon>
        <taxon>Halieaceae</taxon>
        <taxon>Parahaliea</taxon>
    </lineage>
</organism>
<keyword evidence="3" id="KW-1185">Reference proteome</keyword>
<dbReference type="RefSeq" id="WP_148069451.1">
    <property type="nucleotide sequence ID" value="NZ_VRZA01000006.1"/>
</dbReference>
<accession>A0A5C8ZRZ6</accession>
<keyword evidence="1" id="KW-0812">Transmembrane</keyword>
<dbReference type="AlphaFoldDB" id="A0A5C8ZRZ6"/>
<evidence type="ECO:0000313" key="2">
    <source>
        <dbReference type="EMBL" id="TXS91216.1"/>
    </source>
</evidence>
<keyword evidence="1" id="KW-0472">Membrane</keyword>
<keyword evidence="1" id="KW-1133">Transmembrane helix</keyword>
<reference evidence="2 3" key="1">
    <citation type="submission" date="2019-08" db="EMBL/GenBank/DDBJ databases">
        <title>Parahaliea maris sp. nov., isolated from the surface seawater.</title>
        <authorList>
            <person name="Liu Y."/>
        </authorList>
    </citation>
    <scope>NUCLEOTIDE SEQUENCE [LARGE SCALE GENOMIC DNA]</scope>
    <source>
        <strain evidence="2 3">HSLHS9</strain>
    </source>
</reference>
<dbReference type="Proteomes" id="UP000321039">
    <property type="component" value="Unassembled WGS sequence"/>
</dbReference>
<evidence type="ECO:0000313" key="3">
    <source>
        <dbReference type="Proteomes" id="UP000321039"/>
    </source>
</evidence>
<proteinExistence type="predicted"/>
<dbReference type="Pfam" id="PF07963">
    <property type="entry name" value="N_methyl"/>
    <property type="match status" value="1"/>
</dbReference>
<protein>
    <submittedName>
        <fullName evidence="2">Prepilin-type N-terminal cleavage/methylation domain-containing protein</fullName>
    </submittedName>
</protein>
<name>A0A5C8ZRZ6_9GAMM</name>
<dbReference type="InterPro" id="IPR012902">
    <property type="entry name" value="N_methyl_site"/>
</dbReference>
<sequence>MIGHCSCYLLPKAHRGCGFTLVELLVALVLMSFITVLMASGLRATGQGWEKITDRQNENEHRFQVDQFLRRHINSARFPRIRDEEGVGMVGFFGTASSLHFLAPMPVYENNGVLYWWNLKIITDDKTREQVLELQYLPYRDGEPVRYDQVAGLSMEGVSLRQIEVARQVRISSIRYYGATGRGGGGESWLTEWPAGSDLAPRVIRLQIEELNRQGEYEAWQEIAVAPRFRDQEIGGGHGD</sequence>
<feature type="transmembrane region" description="Helical" evidence="1">
    <location>
        <begin position="19"/>
        <end position="42"/>
    </location>
</feature>
<gene>
    <name evidence="2" type="ORF">FV139_15855</name>
</gene>
<comment type="caution">
    <text evidence="2">The sequence shown here is derived from an EMBL/GenBank/DDBJ whole genome shotgun (WGS) entry which is preliminary data.</text>
</comment>